<organism evidence="3 4">
    <name type="scientific">Pseudomonas berkeleyensis</name>
    <dbReference type="NCBI Taxonomy" id="2726956"/>
    <lineage>
        <taxon>Bacteria</taxon>
        <taxon>Pseudomonadati</taxon>
        <taxon>Pseudomonadota</taxon>
        <taxon>Gammaproteobacteria</taxon>
        <taxon>Pseudomonadales</taxon>
        <taxon>Pseudomonadaceae</taxon>
        <taxon>Pseudomonas</taxon>
    </lineage>
</organism>
<proteinExistence type="predicted"/>
<evidence type="ECO:0000313" key="3">
    <source>
        <dbReference type="EMBL" id="QMV66100.1"/>
    </source>
</evidence>
<name>A0A7G5DWH5_9PSED</name>
<reference evidence="3 4" key="1">
    <citation type="journal article" date="2020" name="G3 (Bethesda)">
        <title>CeMbio - The Caenorhabditis elegans Microbiome Resource.</title>
        <authorList>
            <person name="Dirksen P."/>
            <person name="Assie A."/>
            <person name="Zimmermann J."/>
            <person name="Zhang F."/>
            <person name="Tietje A.M."/>
            <person name="Marsh S.A."/>
            <person name="Felix M.A."/>
            <person name="Shapira M."/>
            <person name="Kaleta C."/>
            <person name="Schulenburg H."/>
            <person name="Samuel B."/>
        </authorList>
    </citation>
    <scope>NUCLEOTIDE SEQUENCE [LARGE SCALE GENOMIC DNA]</scope>
    <source>
        <strain evidence="3 4">MSPm1</strain>
    </source>
</reference>
<feature type="domain" description="Fungal lipase-type" evidence="2">
    <location>
        <begin position="333"/>
        <end position="463"/>
    </location>
</feature>
<dbReference type="PANTHER" id="PTHR45856">
    <property type="entry name" value="ALPHA/BETA-HYDROLASES SUPERFAMILY PROTEIN"/>
    <property type="match status" value="1"/>
</dbReference>
<dbReference type="InterPro" id="IPR051218">
    <property type="entry name" value="Sec_MonoDiacylglyc_Lipase"/>
</dbReference>
<dbReference type="Proteomes" id="UP000515276">
    <property type="component" value="Chromosome"/>
</dbReference>
<dbReference type="SUPFAM" id="SSF53474">
    <property type="entry name" value="alpha/beta-Hydrolases"/>
    <property type="match status" value="1"/>
</dbReference>
<evidence type="ECO:0000256" key="1">
    <source>
        <dbReference type="SAM" id="Coils"/>
    </source>
</evidence>
<sequence length="728" mass="81483">MDEQEQPFFSGRMQACPLQGHWVSFQLVDEFGDGQPYAGLAYEVTDSAGQIYEGVLNTEGFAKIENCSRGSVILTLRGGYSGNDKSYRWLMSRPSYKLPITDLQVRAEQTLFFHKDGYRREHNPAQSRADVFIQVEVRDLVEHAAHLPPVVKRFYPPSPGLAKITGEPGKTPLKGVGLLPNKHHVLEVRPLRALRPILSRDNRFSALNLYQLALMATMSYNDFGQVPESRPVDSVSFPLSPSFGNLFGEALANAEEGWRVDKGQSKRYFPLYENVAYSKRFEILPFDPTLYEQNSPDLGEEQEHPGNRHFFNFGRGNTDTQAFISHHDEVILIAVRGTGNVSLWETLFDGWRDADALQVPFEGGGKAHRGFYEGYLAIKGFIQDYLDQFHTGQKVIICGHSLGGAIAFLLAEALRRNKEREYDILLYTYGAPRAGDAALIEGASALAHHRMVNNNDPVPSVPAPWMNVRRSVFFTGAIKVFSNPVLGLLAIVIGLVRVGGKPYQHHGELQHFMPASFEGRELSSILWAPGCQSIEEAACTRMVDKNGDMPSRASFLRQIGQAGDHSMVGAYIPNAWATLRRWQQTEETGQTLITEREFSWIDNALVDMKQRLAEASRGRGYNPTSRHAEQIKEENEALRRALSAELQRLDTTRQRLATLRDRRLTLADVYGSAASAETLQASLERWMSHPENTELVQIAMIPQLVGDSRLMASNVSKPRGTLDVTPHS</sequence>
<gene>
    <name evidence="3" type="ORF">HS968_21000</name>
</gene>
<dbReference type="PANTHER" id="PTHR45856:SF24">
    <property type="entry name" value="FUNGAL LIPASE-LIKE DOMAIN-CONTAINING PROTEIN"/>
    <property type="match status" value="1"/>
</dbReference>
<dbReference type="GO" id="GO:0006629">
    <property type="term" value="P:lipid metabolic process"/>
    <property type="evidence" value="ECO:0007669"/>
    <property type="project" value="InterPro"/>
</dbReference>
<keyword evidence="1" id="KW-0175">Coiled coil</keyword>
<accession>A0A7G5DWH5</accession>
<dbReference type="AlphaFoldDB" id="A0A7G5DWH5"/>
<dbReference type="Pfam" id="PF01764">
    <property type="entry name" value="Lipase_3"/>
    <property type="match status" value="1"/>
</dbReference>
<dbReference type="InterPro" id="IPR029058">
    <property type="entry name" value="AB_hydrolase_fold"/>
</dbReference>
<protein>
    <submittedName>
        <fullName evidence="3">Lipase family protein</fullName>
    </submittedName>
</protein>
<feature type="coiled-coil region" evidence="1">
    <location>
        <begin position="628"/>
        <end position="662"/>
    </location>
</feature>
<evidence type="ECO:0000259" key="2">
    <source>
        <dbReference type="Pfam" id="PF01764"/>
    </source>
</evidence>
<dbReference type="EMBL" id="CP059139">
    <property type="protein sequence ID" value="QMV66100.1"/>
    <property type="molecule type" value="Genomic_DNA"/>
</dbReference>
<dbReference type="CDD" id="cd00519">
    <property type="entry name" value="Lipase_3"/>
    <property type="match status" value="1"/>
</dbReference>
<dbReference type="InterPro" id="IPR002921">
    <property type="entry name" value="Fungal_lipase-type"/>
</dbReference>
<evidence type="ECO:0000313" key="4">
    <source>
        <dbReference type="Proteomes" id="UP000515276"/>
    </source>
</evidence>
<keyword evidence="4" id="KW-1185">Reference proteome</keyword>
<dbReference type="Gene3D" id="3.40.50.1820">
    <property type="entry name" value="alpha/beta hydrolase"/>
    <property type="match status" value="1"/>
</dbReference>